<proteinExistence type="predicted"/>
<keyword evidence="4" id="KW-1185">Reference proteome</keyword>
<feature type="chain" id="PRO_5006406551" evidence="1">
    <location>
        <begin position="24"/>
        <end position="485"/>
    </location>
</feature>
<organism evidence="3 4">
    <name type="scientific">Companilactobacillus nodensis DSM 19682 = JCM 14932 = NBRC 107160</name>
    <dbReference type="NCBI Taxonomy" id="1423775"/>
    <lineage>
        <taxon>Bacteria</taxon>
        <taxon>Bacillati</taxon>
        <taxon>Bacillota</taxon>
        <taxon>Bacilli</taxon>
        <taxon>Lactobacillales</taxon>
        <taxon>Lactobacillaceae</taxon>
        <taxon>Companilactobacillus</taxon>
    </lineage>
</organism>
<dbReference type="PANTHER" id="PTHR43649">
    <property type="entry name" value="ARABINOSE-BINDING PROTEIN-RELATED"/>
    <property type="match status" value="1"/>
</dbReference>
<dbReference type="OrthoDB" id="7936627at2"/>
<feature type="domain" description="DUF3502" evidence="2">
    <location>
        <begin position="414"/>
        <end position="482"/>
    </location>
</feature>
<dbReference type="Gene3D" id="3.40.190.10">
    <property type="entry name" value="Periplasmic binding protein-like II"/>
    <property type="match status" value="1"/>
</dbReference>
<evidence type="ECO:0000313" key="4">
    <source>
        <dbReference type="Proteomes" id="UP000051248"/>
    </source>
</evidence>
<gene>
    <name evidence="3" type="ORF">FD03_GL000765</name>
</gene>
<keyword evidence="1" id="KW-0732">Signal</keyword>
<feature type="signal peptide" evidence="1">
    <location>
        <begin position="1"/>
        <end position="23"/>
    </location>
</feature>
<dbReference type="STRING" id="1423775.FD03_GL000765"/>
<dbReference type="SUPFAM" id="SSF53850">
    <property type="entry name" value="Periplasmic binding protein-like II"/>
    <property type="match status" value="1"/>
</dbReference>
<evidence type="ECO:0000256" key="1">
    <source>
        <dbReference type="SAM" id="SignalP"/>
    </source>
</evidence>
<reference evidence="3 4" key="1">
    <citation type="journal article" date="2015" name="Genome Announc.">
        <title>Expanding the biotechnology potential of lactobacilli through comparative genomics of 213 strains and associated genera.</title>
        <authorList>
            <person name="Sun Z."/>
            <person name="Harris H.M."/>
            <person name="McCann A."/>
            <person name="Guo C."/>
            <person name="Argimon S."/>
            <person name="Zhang W."/>
            <person name="Yang X."/>
            <person name="Jeffery I.B."/>
            <person name="Cooney J.C."/>
            <person name="Kagawa T.F."/>
            <person name="Liu W."/>
            <person name="Song Y."/>
            <person name="Salvetti E."/>
            <person name="Wrobel A."/>
            <person name="Rasinkangas P."/>
            <person name="Parkhill J."/>
            <person name="Rea M.C."/>
            <person name="O'Sullivan O."/>
            <person name="Ritari J."/>
            <person name="Douillard F.P."/>
            <person name="Paul Ross R."/>
            <person name="Yang R."/>
            <person name="Briner A.E."/>
            <person name="Felis G.E."/>
            <person name="de Vos W.M."/>
            <person name="Barrangou R."/>
            <person name="Klaenhammer T.R."/>
            <person name="Caufield P.W."/>
            <person name="Cui Y."/>
            <person name="Zhang H."/>
            <person name="O'Toole P.W."/>
        </authorList>
    </citation>
    <scope>NUCLEOTIDE SEQUENCE [LARGE SCALE GENOMIC DNA]</scope>
    <source>
        <strain evidence="3 4">DSM 19682</strain>
    </source>
</reference>
<dbReference type="Proteomes" id="UP000051248">
    <property type="component" value="Unassembled WGS sequence"/>
</dbReference>
<sequence length="485" mass="54246">MKKWVKYLFGLVLLLSVSVVAVACGNKKSSSGDGDTPTLLMYQIGDKPKNYDTLIANTNKVLEKKVHAKLKIQYIGWGDYAKKMPVIVSSGENYDIAKADNYAVNAQKGAYTDLTKMMPEYAPKAYKNLDPAYIKGNKVDGKLYAFPVNGNVYAKQVITFNKKYVDKYGLDIDNIKSYDDLEAVFAKFHKENPKVQTFALGQTFRAASDFDYPLTDVYPFAVDVVDGREKIVNQYDTDKMKSVLRTLHKYYQEGYIAKDAATSVTDYPISGNTWLARQETQGPFDYGDNLLTITAGQPLVSKAVTPAIKSAAQAQMCSFVVSSSSKHKELAVKVLEEMNTNPEILNGLVYGPEGEGYKYVDDKKRVKLLKGYKEKYHLAAWNTGDNSVITPTENVTDEMIDTRVADTKDAINSPILGFQFKTDKVKTELTNISNVMNKYISGINTGTSDPDKVIPKMDKELKDAGFDKVQKEMQKQYDAFLKDNK</sequence>
<accession>A0A0R1KCB2</accession>
<dbReference type="InterPro" id="IPR022627">
    <property type="entry name" value="DUF3502"/>
</dbReference>
<dbReference type="PROSITE" id="PS51257">
    <property type="entry name" value="PROKAR_LIPOPROTEIN"/>
    <property type="match status" value="1"/>
</dbReference>
<comment type="caution">
    <text evidence="3">The sequence shown here is derived from an EMBL/GenBank/DDBJ whole genome shotgun (WGS) entry which is preliminary data.</text>
</comment>
<dbReference type="Pfam" id="PF12010">
    <property type="entry name" value="DUF3502"/>
    <property type="match status" value="1"/>
</dbReference>
<dbReference type="RefSeq" id="WP_025023357.1">
    <property type="nucleotide sequence ID" value="NZ_AZDZ01000001.1"/>
</dbReference>
<dbReference type="PANTHER" id="PTHR43649:SF17">
    <property type="entry name" value="ABC TRANSPORTER SOLUTE BINDING PROTEIN-SUGAR TRANSPORT"/>
    <property type="match status" value="1"/>
</dbReference>
<evidence type="ECO:0000313" key="3">
    <source>
        <dbReference type="EMBL" id="KRK81173.1"/>
    </source>
</evidence>
<dbReference type="PATRIC" id="fig|1423775.4.peg.782"/>
<protein>
    <submittedName>
        <fullName evidence="3">Sugar ABC transporter substrate-binding protein</fullName>
    </submittedName>
</protein>
<dbReference type="AlphaFoldDB" id="A0A0R1KCB2"/>
<dbReference type="InterPro" id="IPR050490">
    <property type="entry name" value="Bact_solute-bd_prot1"/>
</dbReference>
<dbReference type="eggNOG" id="COG1653">
    <property type="taxonomic scope" value="Bacteria"/>
</dbReference>
<dbReference type="EMBL" id="AZDZ01000001">
    <property type="protein sequence ID" value="KRK81173.1"/>
    <property type="molecule type" value="Genomic_DNA"/>
</dbReference>
<evidence type="ECO:0000259" key="2">
    <source>
        <dbReference type="Pfam" id="PF12010"/>
    </source>
</evidence>
<name>A0A0R1KCB2_9LACO</name>